<proteinExistence type="predicted"/>
<evidence type="ECO:0000259" key="2">
    <source>
        <dbReference type="Pfam" id="PF02738"/>
    </source>
</evidence>
<dbReference type="PANTHER" id="PTHR11908:SF132">
    <property type="entry name" value="ALDEHYDE OXIDASE 1-RELATED"/>
    <property type="match status" value="1"/>
</dbReference>
<feature type="non-terminal residue" evidence="3">
    <location>
        <position position="268"/>
    </location>
</feature>
<reference evidence="3 4" key="1">
    <citation type="submission" date="2017-11" db="EMBL/GenBank/DDBJ databases">
        <title>Evolution of Phototrophy in the Chloroflexi Phylum Driven by Horizontal Gene Transfer.</title>
        <authorList>
            <person name="Ward L.M."/>
            <person name="Hemp J."/>
            <person name="Shih P.M."/>
            <person name="Mcglynn S.E."/>
            <person name="Fischer W."/>
        </authorList>
    </citation>
    <scope>NUCLEOTIDE SEQUENCE [LARGE SCALE GENOMIC DNA]</scope>
    <source>
        <strain evidence="3">JP3_7</strain>
    </source>
</reference>
<organism evidence="3 4">
    <name type="scientific">Candidatus Thermofonsia Clade 3 bacterium</name>
    <dbReference type="NCBI Taxonomy" id="2364212"/>
    <lineage>
        <taxon>Bacteria</taxon>
        <taxon>Bacillati</taxon>
        <taxon>Chloroflexota</taxon>
        <taxon>Candidatus Thermofontia</taxon>
        <taxon>Candidatus Thermofonsia Clade 3</taxon>
    </lineage>
</organism>
<dbReference type="AlphaFoldDB" id="A0A2M8Q8V9"/>
<dbReference type="PANTHER" id="PTHR11908">
    <property type="entry name" value="XANTHINE DEHYDROGENASE"/>
    <property type="match status" value="1"/>
</dbReference>
<dbReference type="GO" id="GO:0005506">
    <property type="term" value="F:iron ion binding"/>
    <property type="evidence" value="ECO:0007669"/>
    <property type="project" value="InterPro"/>
</dbReference>
<sequence>MKPGAPIIHDEPDAVGIADAEHNIAVKIHAAVGDVEKALAESDYVFERTYRVHQVQQASIEPHVVVTYWDEDERLVIRTSTQVPFHVRRMIAPLIGLPVKRIRVIKPRIGGGFGGKQEMLIEDLCAHLTIATGRPVRFEYTRAQEFTSARSRHPMVITFRAGVMRDGTLHALDMHTVSNTGAYGTHGLTVCSVAGLRGLATYRCNNLRFDAQVVYTNIPTPGAFRGYGAPQGEFALESLMEEIAEALNLDPVEFRLKNAVRSGDPIPI</sequence>
<evidence type="ECO:0000313" key="3">
    <source>
        <dbReference type="EMBL" id="PJF46235.1"/>
    </source>
</evidence>
<name>A0A2M8Q8V9_9CHLR</name>
<feature type="non-terminal residue" evidence="3">
    <location>
        <position position="1"/>
    </location>
</feature>
<protein>
    <submittedName>
        <fullName evidence="3">Xanthine dehydrogenase</fullName>
    </submittedName>
</protein>
<gene>
    <name evidence="3" type="ORF">CUN48_14835</name>
</gene>
<dbReference type="SUPFAM" id="SSF56003">
    <property type="entry name" value="Molybdenum cofactor-binding domain"/>
    <property type="match status" value="1"/>
</dbReference>
<comment type="caution">
    <text evidence="3">The sequence shown here is derived from an EMBL/GenBank/DDBJ whole genome shotgun (WGS) entry which is preliminary data.</text>
</comment>
<dbReference type="InterPro" id="IPR008274">
    <property type="entry name" value="AldOxase/xan_DH_MoCoBD1"/>
</dbReference>
<feature type="domain" description="Aldehyde oxidase/xanthine dehydrogenase first molybdopterin binding" evidence="2">
    <location>
        <begin position="20"/>
        <end position="259"/>
    </location>
</feature>
<keyword evidence="1" id="KW-0500">Molybdenum</keyword>
<dbReference type="InterPro" id="IPR016208">
    <property type="entry name" value="Ald_Oxase/xanthine_DH-like"/>
</dbReference>
<accession>A0A2M8Q8V9</accession>
<dbReference type="Pfam" id="PF02738">
    <property type="entry name" value="MoCoBD_1"/>
    <property type="match status" value="1"/>
</dbReference>
<dbReference type="Gene3D" id="3.30.365.10">
    <property type="entry name" value="Aldehyde oxidase/xanthine dehydrogenase, molybdopterin binding domain"/>
    <property type="match status" value="3"/>
</dbReference>
<dbReference type="Proteomes" id="UP000230790">
    <property type="component" value="Unassembled WGS sequence"/>
</dbReference>
<dbReference type="InterPro" id="IPR037165">
    <property type="entry name" value="AldOxase/xan_DH_Mopterin-bd_sf"/>
</dbReference>
<evidence type="ECO:0000256" key="1">
    <source>
        <dbReference type="ARBA" id="ARBA00022505"/>
    </source>
</evidence>
<evidence type="ECO:0000313" key="4">
    <source>
        <dbReference type="Proteomes" id="UP000230790"/>
    </source>
</evidence>
<dbReference type="GO" id="GO:0016491">
    <property type="term" value="F:oxidoreductase activity"/>
    <property type="evidence" value="ECO:0007669"/>
    <property type="project" value="InterPro"/>
</dbReference>
<dbReference type="EMBL" id="PGTN01000359">
    <property type="protein sequence ID" value="PJF46235.1"/>
    <property type="molecule type" value="Genomic_DNA"/>
</dbReference>